<sequence>MKKCGVLLLLGIIFLVLVGVQGILMGLRGRCSCIETSHKKIPLRSLKYLKQFAPSVSCENTEIIATLKNGHQTCLNPDLAHVKKLVKNWEKQVSQKKKQKKGGKHPKNKKVKKDRKSPRPFGKKTTP</sequence>
<evidence type="ECO:0000259" key="8">
    <source>
        <dbReference type="SMART" id="SM00199"/>
    </source>
</evidence>
<dbReference type="PANTHER" id="PTHR12015">
    <property type="entry name" value="SMALL INDUCIBLE CYTOKINE A"/>
    <property type="match status" value="1"/>
</dbReference>
<evidence type="ECO:0000313" key="10">
    <source>
        <dbReference type="RefSeq" id="XP_012860269.1"/>
    </source>
</evidence>
<dbReference type="Pfam" id="PF00048">
    <property type="entry name" value="IL8"/>
    <property type="match status" value="1"/>
</dbReference>
<dbReference type="SUPFAM" id="SSF54117">
    <property type="entry name" value="Interleukin 8-like chemokines"/>
    <property type="match status" value="1"/>
</dbReference>
<gene>
    <name evidence="10" type="primary">CXCL9</name>
</gene>
<dbReference type="InterPro" id="IPR036048">
    <property type="entry name" value="Interleukin_8-like_sf"/>
</dbReference>
<dbReference type="GeneID" id="101654279"/>
<dbReference type="InterPro" id="IPR001811">
    <property type="entry name" value="Chemokine_IL8-like_dom"/>
</dbReference>
<keyword evidence="3 6" id="KW-0202">Cytokine</keyword>
<name>A0ABM0ZQJ9_ECHTE</name>
<dbReference type="CDD" id="cd00273">
    <property type="entry name" value="Chemokine_CXC"/>
    <property type="match status" value="1"/>
</dbReference>
<dbReference type="PRINTS" id="PR00437">
    <property type="entry name" value="SMALLCYTKCXC"/>
</dbReference>
<evidence type="ECO:0000256" key="4">
    <source>
        <dbReference type="ARBA" id="ARBA00022525"/>
    </source>
</evidence>
<dbReference type="PANTHER" id="PTHR12015:SF210">
    <property type="entry name" value="C-X-C MOTIF CHEMOKINE 9"/>
    <property type="match status" value="1"/>
</dbReference>
<evidence type="ECO:0000313" key="9">
    <source>
        <dbReference type="Proteomes" id="UP000694863"/>
    </source>
</evidence>
<protein>
    <recommendedName>
        <fullName evidence="6">C-X-C motif chemokine</fullName>
    </recommendedName>
</protein>
<dbReference type="InterPro" id="IPR033899">
    <property type="entry name" value="CXC_Chemokine_domain"/>
</dbReference>
<dbReference type="Gene3D" id="2.40.50.40">
    <property type="match status" value="1"/>
</dbReference>
<feature type="region of interest" description="Disordered" evidence="7">
    <location>
        <begin position="90"/>
        <end position="127"/>
    </location>
</feature>
<dbReference type="InterPro" id="IPR039809">
    <property type="entry name" value="Chemokine_b/g/d"/>
</dbReference>
<accession>A0ABM0ZQJ9</accession>
<dbReference type="InterPro" id="IPR018048">
    <property type="entry name" value="Chemokine_CXC_CS"/>
</dbReference>
<feature type="compositionally biased region" description="Basic residues" evidence="7">
    <location>
        <begin position="94"/>
        <end position="127"/>
    </location>
</feature>
<evidence type="ECO:0000256" key="2">
    <source>
        <dbReference type="ARBA" id="ARBA00010665"/>
    </source>
</evidence>
<evidence type="ECO:0000256" key="1">
    <source>
        <dbReference type="ARBA" id="ARBA00004613"/>
    </source>
</evidence>
<keyword evidence="6" id="KW-0145">Chemotaxis</keyword>
<dbReference type="RefSeq" id="XP_012860269.1">
    <property type="nucleotide sequence ID" value="XM_013004815.3"/>
</dbReference>
<dbReference type="PROSITE" id="PS00471">
    <property type="entry name" value="SMALL_CYTOKINES_CXC"/>
    <property type="match status" value="1"/>
</dbReference>
<organism evidence="9 10">
    <name type="scientific">Echinops telfairi</name>
    <name type="common">Lesser hedgehog tenrec</name>
    <dbReference type="NCBI Taxonomy" id="9371"/>
    <lineage>
        <taxon>Eukaryota</taxon>
        <taxon>Metazoa</taxon>
        <taxon>Chordata</taxon>
        <taxon>Craniata</taxon>
        <taxon>Vertebrata</taxon>
        <taxon>Euteleostomi</taxon>
        <taxon>Mammalia</taxon>
        <taxon>Eutheria</taxon>
        <taxon>Afrotheria</taxon>
        <taxon>Tenrecidae</taxon>
        <taxon>Tenrecinae</taxon>
        <taxon>Echinops</taxon>
    </lineage>
</organism>
<evidence type="ECO:0000256" key="6">
    <source>
        <dbReference type="RuleBase" id="RU361149"/>
    </source>
</evidence>
<feature type="domain" description="Chemokine interleukin-8-like" evidence="8">
    <location>
        <begin position="28"/>
        <end position="89"/>
    </location>
</feature>
<keyword evidence="4 6" id="KW-0964">Secreted</keyword>
<feature type="signal peptide" evidence="6">
    <location>
        <begin position="1"/>
        <end position="22"/>
    </location>
</feature>
<dbReference type="InterPro" id="IPR001089">
    <property type="entry name" value="Chemokine_CXC"/>
</dbReference>
<keyword evidence="6" id="KW-0732">Signal</keyword>
<evidence type="ECO:0000256" key="7">
    <source>
        <dbReference type="SAM" id="MobiDB-lite"/>
    </source>
</evidence>
<comment type="similarity">
    <text evidence="2 6">Belongs to the intercrine alpha (chemokine CxC) family.</text>
</comment>
<dbReference type="SMART" id="SM00199">
    <property type="entry name" value="SCY"/>
    <property type="match status" value="1"/>
</dbReference>
<keyword evidence="9" id="KW-1185">Reference proteome</keyword>
<evidence type="ECO:0000256" key="3">
    <source>
        <dbReference type="ARBA" id="ARBA00022514"/>
    </source>
</evidence>
<feature type="chain" id="PRO_5044961633" description="C-X-C motif chemokine" evidence="6">
    <location>
        <begin position="23"/>
        <end position="127"/>
    </location>
</feature>
<reference evidence="10" key="1">
    <citation type="submission" date="2025-08" db="UniProtKB">
        <authorList>
            <consortium name="RefSeq"/>
        </authorList>
    </citation>
    <scope>IDENTIFICATION</scope>
</reference>
<evidence type="ECO:0000256" key="5">
    <source>
        <dbReference type="ARBA" id="ARBA00023157"/>
    </source>
</evidence>
<comment type="subcellular location">
    <subcellularLocation>
        <location evidence="1 6">Secreted</location>
    </subcellularLocation>
</comment>
<keyword evidence="5" id="KW-1015">Disulfide bond</keyword>
<proteinExistence type="inferred from homology"/>
<dbReference type="Proteomes" id="UP000694863">
    <property type="component" value="Unplaced"/>
</dbReference>